<proteinExistence type="inferred from homology"/>
<dbReference type="PATRIC" id="fig|182217.3.peg.554"/>
<name>I0ELJ1_HELC0</name>
<dbReference type="GO" id="GO:0005737">
    <property type="term" value="C:cytoplasm"/>
    <property type="evidence" value="ECO:0007669"/>
    <property type="project" value="TreeGrafter"/>
</dbReference>
<protein>
    <submittedName>
        <fullName evidence="5">RNA pyrophosphohydrolase</fullName>
        <ecNumber evidence="5">3.6.1.-</ecNumber>
    </submittedName>
</protein>
<dbReference type="HOGENOM" id="CLU_087195_3_0_7"/>
<evidence type="ECO:0000259" key="4">
    <source>
        <dbReference type="PROSITE" id="PS51462"/>
    </source>
</evidence>
<reference evidence="6" key="1">
    <citation type="submission" date="2012-04" db="EMBL/GenBank/DDBJ databases">
        <title>Complete genome sequence of Helicobacter cetorum strain MIT 00-7128.</title>
        <authorList>
            <person name="Kersulyte D."/>
            <person name="Berg D.E."/>
        </authorList>
    </citation>
    <scope>NUCLEOTIDE SEQUENCE [LARGE SCALE GENOMIC DNA]</scope>
    <source>
        <strain evidence="6">MIT 00-7128</strain>
    </source>
</reference>
<dbReference type="NCBIfam" id="NF001938">
    <property type="entry name" value="PRK00714.1-5"/>
    <property type="match status" value="1"/>
</dbReference>
<dbReference type="AlphaFoldDB" id="I0ELJ1"/>
<keyword evidence="2 3" id="KW-0378">Hydrolase</keyword>
<dbReference type="InterPro" id="IPR020084">
    <property type="entry name" value="NUDIX_hydrolase_CS"/>
</dbReference>
<keyword evidence="6" id="KW-1185">Reference proteome</keyword>
<evidence type="ECO:0000256" key="3">
    <source>
        <dbReference type="RuleBase" id="RU003476"/>
    </source>
</evidence>
<dbReference type="CDD" id="cd03671">
    <property type="entry name" value="NUDIX_Ap4A_hydrolase_plant_like"/>
    <property type="match status" value="1"/>
</dbReference>
<dbReference type="PRINTS" id="PR00502">
    <property type="entry name" value="NUDIXFAMILY"/>
</dbReference>
<dbReference type="EC" id="3.6.1.-" evidence="5"/>
<evidence type="ECO:0000256" key="1">
    <source>
        <dbReference type="ARBA" id="ARBA00001936"/>
    </source>
</evidence>
<dbReference type="GO" id="GO:0006402">
    <property type="term" value="P:mRNA catabolic process"/>
    <property type="evidence" value="ECO:0007669"/>
    <property type="project" value="TreeGrafter"/>
</dbReference>
<dbReference type="InterPro" id="IPR020476">
    <property type="entry name" value="Nudix_hydrolase"/>
</dbReference>
<dbReference type="PANTHER" id="PTHR23114">
    <property type="entry name" value="M7GPPPN-MRNA HYDROLASE"/>
    <property type="match status" value="1"/>
</dbReference>
<accession>I0ELJ1</accession>
<dbReference type="eggNOG" id="COG0494">
    <property type="taxonomic scope" value="Bacteria"/>
</dbReference>
<sequence length="156" mass="18206">MSKTYRPNVAAVILSPNYPLECEIFVAERIDIQGAWQFPQGGIDEGESALEALKRELLEEIGTNEVEVLAQYPKWIAYDFPSNMERKLYPFDGQKQRYFLVRLKHSNQINLNAHTPEFRAYQFVGFKDLLKKVAPFKRQVYRQVISYFKTEGYLGC</sequence>
<dbReference type="PROSITE" id="PS00893">
    <property type="entry name" value="NUDIX_BOX"/>
    <property type="match status" value="1"/>
</dbReference>
<dbReference type="InterPro" id="IPR000086">
    <property type="entry name" value="NUDIX_hydrolase_dom"/>
</dbReference>
<evidence type="ECO:0000256" key="2">
    <source>
        <dbReference type="ARBA" id="ARBA00022801"/>
    </source>
</evidence>
<dbReference type="InterPro" id="IPR015797">
    <property type="entry name" value="NUDIX_hydrolase-like_dom_sf"/>
</dbReference>
<organism evidence="5 6">
    <name type="scientific">Helicobacter cetorum (strain ATCC BAA-429 / MIT 00-7128)</name>
    <dbReference type="NCBI Taxonomy" id="182217"/>
    <lineage>
        <taxon>Bacteria</taxon>
        <taxon>Pseudomonadati</taxon>
        <taxon>Campylobacterota</taxon>
        <taxon>Epsilonproteobacteria</taxon>
        <taxon>Campylobacterales</taxon>
        <taxon>Helicobacteraceae</taxon>
        <taxon>Helicobacter</taxon>
    </lineage>
</organism>
<dbReference type="EMBL" id="CP003479">
    <property type="protein sequence ID" value="AFI03810.1"/>
    <property type="molecule type" value="Genomic_DNA"/>
</dbReference>
<feature type="domain" description="Nudix hydrolase" evidence="4">
    <location>
        <begin position="4"/>
        <end position="146"/>
    </location>
</feature>
<dbReference type="Pfam" id="PF00293">
    <property type="entry name" value="NUDIX"/>
    <property type="match status" value="1"/>
</dbReference>
<dbReference type="InterPro" id="IPR022927">
    <property type="entry name" value="RppH"/>
</dbReference>
<comment type="cofactor">
    <cofactor evidence="1">
        <name>Mn(2+)</name>
        <dbReference type="ChEBI" id="CHEBI:29035"/>
    </cofactor>
</comment>
<dbReference type="KEGG" id="hce:HCW_02645"/>
<dbReference type="PROSITE" id="PS51462">
    <property type="entry name" value="NUDIX"/>
    <property type="match status" value="1"/>
</dbReference>
<comment type="similarity">
    <text evidence="3">Belongs to the Nudix hydrolase family.</text>
</comment>
<evidence type="ECO:0000313" key="5">
    <source>
        <dbReference type="EMBL" id="AFI03810.1"/>
    </source>
</evidence>
<dbReference type="NCBIfam" id="NF001936">
    <property type="entry name" value="PRK00714.1-3"/>
    <property type="match status" value="1"/>
</dbReference>
<dbReference type="PANTHER" id="PTHR23114:SF17">
    <property type="entry name" value="M7GPPPN-MRNA HYDROLASE"/>
    <property type="match status" value="1"/>
</dbReference>
<dbReference type="RefSeq" id="WP_014660682.1">
    <property type="nucleotide sequence ID" value="NC_017737.1"/>
</dbReference>
<gene>
    <name evidence="5" type="ordered locus">HCW_02645</name>
</gene>
<dbReference type="GO" id="GO:0034353">
    <property type="term" value="F:mRNA 5'-diphosphatase activity"/>
    <property type="evidence" value="ECO:0007669"/>
    <property type="project" value="TreeGrafter"/>
</dbReference>
<dbReference type="Proteomes" id="UP000005010">
    <property type="component" value="Chromosome"/>
</dbReference>
<dbReference type="Gene3D" id="3.90.79.10">
    <property type="entry name" value="Nucleoside Triphosphate Pyrophosphohydrolase"/>
    <property type="match status" value="1"/>
</dbReference>
<dbReference type="STRING" id="182217.HCW_02645"/>
<evidence type="ECO:0000313" key="6">
    <source>
        <dbReference type="Proteomes" id="UP000005010"/>
    </source>
</evidence>
<dbReference type="SUPFAM" id="SSF55811">
    <property type="entry name" value="Nudix"/>
    <property type="match status" value="1"/>
</dbReference>